<evidence type="ECO:0000259" key="3">
    <source>
        <dbReference type="PROSITE" id="PS51733"/>
    </source>
</evidence>
<name>A0ABD1EDU7_HYPHA</name>
<gene>
    <name evidence="4" type="ORF">ABEB36_010933</name>
</gene>
<dbReference type="Proteomes" id="UP001566132">
    <property type="component" value="Unassembled WGS sequence"/>
</dbReference>
<evidence type="ECO:0000313" key="5">
    <source>
        <dbReference type="Proteomes" id="UP001566132"/>
    </source>
</evidence>
<accession>A0ABD1EDU7</accession>
<dbReference type="InterPro" id="IPR004143">
    <property type="entry name" value="BPL_LPL_catalytic"/>
</dbReference>
<proteinExistence type="inferred from homology"/>
<organism evidence="4 5">
    <name type="scientific">Hypothenemus hampei</name>
    <name type="common">Coffee berry borer</name>
    <dbReference type="NCBI Taxonomy" id="57062"/>
    <lineage>
        <taxon>Eukaryota</taxon>
        <taxon>Metazoa</taxon>
        <taxon>Ecdysozoa</taxon>
        <taxon>Arthropoda</taxon>
        <taxon>Hexapoda</taxon>
        <taxon>Insecta</taxon>
        <taxon>Pterygota</taxon>
        <taxon>Neoptera</taxon>
        <taxon>Endopterygota</taxon>
        <taxon>Coleoptera</taxon>
        <taxon>Polyphaga</taxon>
        <taxon>Cucujiformia</taxon>
        <taxon>Curculionidae</taxon>
        <taxon>Scolytinae</taxon>
        <taxon>Hypothenemus</taxon>
    </lineage>
</organism>
<dbReference type="Gene3D" id="3.30.390.50">
    <property type="entry name" value="CO dehydrogenase flavoprotein, C-terminal domain"/>
    <property type="match status" value="1"/>
</dbReference>
<evidence type="ECO:0000256" key="2">
    <source>
        <dbReference type="ARBA" id="ARBA00008242"/>
    </source>
</evidence>
<comment type="similarity">
    <text evidence="2">Belongs to the LplA family.</text>
</comment>
<dbReference type="Pfam" id="PF21948">
    <property type="entry name" value="LplA-B_cat"/>
    <property type="match status" value="1"/>
</dbReference>
<dbReference type="InterPro" id="IPR045864">
    <property type="entry name" value="aa-tRNA-synth_II/BPL/LPL"/>
</dbReference>
<dbReference type="AlphaFoldDB" id="A0ABD1EDU7"/>
<dbReference type="InterPro" id="IPR004562">
    <property type="entry name" value="LipoylTrfase_LipoateP_Ligase"/>
</dbReference>
<comment type="caution">
    <text evidence="4">The sequence shown here is derived from an EMBL/GenBank/DDBJ whole genome shotgun (WGS) entry which is preliminary data.</text>
</comment>
<reference evidence="4 5" key="1">
    <citation type="submission" date="2024-05" db="EMBL/GenBank/DDBJ databases">
        <title>Genetic variation in Jamaican populations of the coffee berry borer (Hypothenemus hampei).</title>
        <authorList>
            <person name="Errbii M."/>
            <person name="Myrie A."/>
        </authorList>
    </citation>
    <scope>NUCLEOTIDE SEQUENCE [LARGE SCALE GENOMIC DNA]</scope>
    <source>
        <strain evidence="4">JA-Hopewell-2020-01-JO</strain>
        <tissue evidence="4">Whole body</tissue>
    </source>
</reference>
<protein>
    <recommendedName>
        <fullName evidence="3">BPL/LPL catalytic domain-containing protein</fullName>
    </recommendedName>
</protein>
<evidence type="ECO:0000256" key="1">
    <source>
        <dbReference type="ARBA" id="ARBA00005085"/>
    </source>
</evidence>
<evidence type="ECO:0000313" key="4">
    <source>
        <dbReference type="EMBL" id="KAL1492718.1"/>
    </source>
</evidence>
<dbReference type="PANTHER" id="PTHR12561:SF3">
    <property type="entry name" value="LIPOYLTRANSFERASE 1, MITOCHONDRIAL"/>
    <property type="match status" value="1"/>
</dbReference>
<dbReference type="PROSITE" id="PS51733">
    <property type="entry name" value="BPL_LPL_CATALYTIC"/>
    <property type="match status" value="1"/>
</dbReference>
<keyword evidence="5" id="KW-1185">Reference proteome</keyword>
<dbReference type="Gene3D" id="3.30.930.10">
    <property type="entry name" value="Bira Bifunctional Protein, Domain 2"/>
    <property type="match status" value="1"/>
</dbReference>
<dbReference type="EMBL" id="JBDJPC010000008">
    <property type="protein sequence ID" value="KAL1492718.1"/>
    <property type="molecule type" value="Genomic_DNA"/>
</dbReference>
<dbReference type="PANTHER" id="PTHR12561">
    <property type="entry name" value="LIPOATE-PROTEIN LIGASE"/>
    <property type="match status" value="1"/>
</dbReference>
<dbReference type="SUPFAM" id="SSF55681">
    <property type="entry name" value="Class II aaRS and biotin synthetases"/>
    <property type="match status" value="1"/>
</dbReference>
<comment type="pathway">
    <text evidence="1">Protein modification; protein lipoylation via exogenous pathway; protein N(6)-(lipoyl)lysine from lipoate: step 2/2.</text>
</comment>
<sequence>MALVQRPCTRLGFLFPRLNLRAFSKTESLKEDDIKKSVFISQSNDIYTNLALEEWLFKNFNFKQHHLLLLCQNNPSVVIGKHQNPWSETNFSDANNLERKGVKLARRSSGGGASYHDKGSLSMSFFSPRERHNSRYNMEIVARSVFREFGCEISVNPEEELVLRHNKPISSKAAKLGRDNSYYNLSLMIRTNKVNRNMALQKQDFALNTKARVLPTTSKVMNLCEETPEISVAAAMKAIGWEFLRTKALTIKDGGMELAFKQKGFHLINPTDKWFPGLNEIRNTYASWEWCFGQTPQFKIVRSFTVPVDLLHGNSGSSATLNITISVENGLISDITVFVPYGFKSFGFTGEAKVIHNLKGKRFSLQAFEELESSLDCLLDEKDKFVTECVKQVMSCA</sequence>
<feature type="domain" description="BPL/LPL catalytic" evidence="3">
    <location>
        <begin position="62"/>
        <end position="251"/>
    </location>
</feature>